<keyword evidence="2" id="KW-1185">Reference proteome</keyword>
<name>A0ACC2L793_PERAE</name>
<gene>
    <name evidence="1" type="ORF">MRB53_022461</name>
</gene>
<evidence type="ECO:0000313" key="2">
    <source>
        <dbReference type="Proteomes" id="UP001234297"/>
    </source>
</evidence>
<protein>
    <submittedName>
        <fullName evidence="1">Uncharacterized protein</fullName>
    </submittedName>
</protein>
<reference evidence="1 2" key="1">
    <citation type="journal article" date="2022" name="Hortic Res">
        <title>A haplotype resolved chromosomal level avocado genome allows analysis of novel avocado genes.</title>
        <authorList>
            <person name="Nath O."/>
            <person name="Fletcher S.J."/>
            <person name="Hayward A."/>
            <person name="Shaw L.M."/>
            <person name="Masouleh A.K."/>
            <person name="Furtado A."/>
            <person name="Henry R.J."/>
            <person name="Mitter N."/>
        </authorList>
    </citation>
    <scope>NUCLEOTIDE SEQUENCE [LARGE SCALE GENOMIC DNA]</scope>
    <source>
        <strain evidence="2">cv. Hass</strain>
    </source>
</reference>
<dbReference type="Proteomes" id="UP001234297">
    <property type="component" value="Chromosome 7"/>
</dbReference>
<organism evidence="1 2">
    <name type="scientific">Persea americana</name>
    <name type="common">Avocado</name>
    <dbReference type="NCBI Taxonomy" id="3435"/>
    <lineage>
        <taxon>Eukaryota</taxon>
        <taxon>Viridiplantae</taxon>
        <taxon>Streptophyta</taxon>
        <taxon>Embryophyta</taxon>
        <taxon>Tracheophyta</taxon>
        <taxon>Spermatophyta</taxon>
        <taxon>Magnoliopsida</taxon>
        <taxon>Magnoliidae</taxon>
        <taxon>Laurales</taxon>
        <taxon>Lauraceae</taxon>
        <taxon>Persea</taxon>
    </lineage>
</organism>
<comment type="caution">
    <text evidence="1">The sequence shown here is derived from an EMBL/GenBank/DDBJ whole genome shotgun (WGS) entry which is preliminary data.</text>
</comment>
<accession>A0ACC2L793</accession>
<sequence>MGELHSLGKPVEEIADYLKMTHMYPHVINTQMSCMVPYLPQDRILLGQHSLGTTVEEIEDYLKRAHLKPPVFNVIKTAYVVGSEMTNERDPAAAMASTLNHRIDRNDAPALPKNQNDAPAMPKKWNDALALLKKQSTCSRSPLNHPRAFKCSRHWSATVIKKKTTRRADRVLVKRALVPPGRRHSRSCHRRRIFRPTPSRLSKMSMA</sequence>
<dbReference type="EMBL" id="CM056815">
    <property type="protein sequence ID" value="KAJ8629138.1"/>
    <property type="molecule type" value="Genomic_DNA"/>
</dbReference>
<evidence type="ECO:0000313" key="1">
    <source>
        <dbReference type="EMBL" id="KAJ8629138.1"/>
    </source>
</evidence>
<proteinExistence type="predicted"/>